<reference evidence="6" key="1">
    <citation type="journal article" date="2023" name="Mol. Phylogenet. Evol.">
        <title>Genome-scale phylogeny and comparative genomics of the fungal order Sordariales.</title>
        <authorList>
            <person name="Hensen N."/>
            <person name="Bonometti L."/>
            <person name="Westerberg I."/>
            <person name="Brannstrom I.O."/>
            <person name="Guillou S."/>
            <person name="Cros-Aarteil S."/>
            <person name="Calhoun S."/>
            <person name="Haridas S."/>
            <person name="Kuo A."/>
            <person name="Mondo S."/>
            <person name="Pangilinan J."/>
            <person name="Riley R."/>
            <person name="LaButti K."/>
            <person name="Andreopoulos B."/>
            <person name="Lipzen A."/>
            <person name="Chen C."/>
            <person name="Yan M."/>
            <person name="Daum C."/>
            <person name="Ng V."/>
            <person name="Clum A."/>
            <person name="Steindorff A."/>
            <person name="Ohm R.A."/>
            <person name="Martin F."/>
            <person name="Silar P."/>
            <person name="Natvig D.O."/>
            <person name="Lalanne C."/>
            <person name="Gautier V."/>
            <person name="Ament-Velasquez S.L."/>
            <person name="Kruys A."/>
            <person name="Hutchinson M.I."/>
            <person name="Powell A.J."/>
            <person name="Barry K."/>
            <person name="Miller A.N."/>
            <person name="Grigoriev I.V."/>
            <person name="Debuchy R."/>
            <person name="Gladieux P."/>
            <person name="Hiltunen Thoren M."/>
            <person name="Johannesson H."/>
        </authorList>
    </citation>
    <scope>NUCLEOTIDE SEQUENCE [LARGE SCALE GENOMIC DNA]</scope>
    <source>
        <strain evidence="6">CBS 284.82</strain>
    </source>
</reference>
<evidence type="ECO:0000256" key="3">
    <source>
        <dbReference type="SAM" id="Phobius"/>
    </source>
</evidence>
<dbReference type="PANTHER" id="PTHR13037">
    <property type="entry name" value="FORMIN"/>
    <property type="match status" value="1"/>
</dbReference>
<feature type="region of interest" description="Disordered" evidence="2">
    <location>
        <begin position="59"/>
        <end position="99"/>
    </location>
</feature>
<protein>
    <submittedName>
        <fullName evidence="5">Uncharacterized protein</fullName>
    </submittedName>
</protein>
<dbReference type="EMBL" id="MU854478">
    <property type="protein sequence ID" value="KAK4034473.1"/>
    <property type="molecule type" value="Genomic_DNA"/>
</dbReference>
<accession>A0AAN6P9Z9</accession>
<feature type="transmembrane region" description="Helical" evidence="3">
    <location>
        <begin position="537"/>
        <end position="556"/>
    </location>
</feature>
<evidence type="ECO:0000313" key="5">
    <source>
        <dbReference type="EMBL" id="KAK4034473.1"/>
    </source>
</evidence>
<evidence type="ECO:0000256" key="1">
    <source>
        <dbReference type="ARBA" id="ARBA00022581"/>
    </source>
</evidence>
<feature type="compositionally biased region" description="Pro residues" evidence="2">
    <location>
        <begin position="291"/>
        <end position="300"/>
    </location>
</feature>
<keyword evidence="4" id="KW-0732">Signal</keyword>
<gene>
    <name evidence="5" type="ORF">C8A01DRAFT_39039</name>
</gene>
<dbReference type="AlphaFoldDB" id="A0AAN6P9Z9"/>
<sequence length="557" mass="52346">MKHATALAAVIGVASASAIPPFRTGDPICSGTFEACSPRGAKGDGFGDPRYEDAFLIGGPTIAKRNPSPRGGRGGGGAKPGPGSPPPSSGGGGSSTGKDVAVEVGSGIITEGFGVGLDALVNGQPAPPAPPQKRDPRGGRPGGGAKPGPASPPPSPGGGGGGSNTGKDFALGVGEGILVEGAGVGLDALVNGQPAPPAPPQKRDPRGGRPGGGAKPGPASPPPSPGGGGGGSNTAKDLALGVGEGILVEGAGVGLDALVNGQQPPPPPAQPAPAPQKRDPRRGGGGGGGPKPGPGSPPQSPGGGSSTGKDIAVEVGSGIITEGFGVGLDALVNGQPAPAPSAPQKRDPRGGRPGGGAKPGPGSPPPSGGGGSSTGKDIAVEVGSVNGQPAPAPSAPQKRDPRGSRPSGGAKPGPGSPPPSGGGGSSTGKDFAVEAGSGIITEGFGVGLDALVNGQPAPASPAPQKRAPIVGALVRLIPGLIDAGTAAADAASQKRSEDAVEARADSKGKALGKKLGSAIADSDKESGASAAMGRPGMAGYLTAGLAVAVVVFGLNAL</sequence>
<feature type="compositionally biased region" description="Gly residues" evidence="2">
    <location>
        <begin position="71"/>
        <end position="80"/>
    </location>
</feature>
<evidence type="ECO:0000256" key="4">
    <source>
        <dbReference type="SAM" id="SignalP"/>
    </source>
</evidence>
<proteinExistence type="predicted"/>
<name>A0AAN6P9Z9_9PEZI</name>
<evidence type="ECO:0000313" key="6">
    <source>
        <dbReference type="Proteomes" id="UP001303115"/>
    </source>
</evidence>
<dbReference type="PANTHER" id="PTHR13037:SF24">
    <property type="entry name" value="POLYCOMB PROTEIN PCL-RELATED"/>
    <property type="match status" value="1"/>
</dbReference>
<comment type="caution">
    <text evidence="5">The sequence shown here is derived from an EMBL/GenBank/DDBJ whole genome shotgun (WGS) entry which is preliminary data.</text>
</comment>
<feature type="compositionally biased region" description="Pro residues" evidence="2">
    <location>
        <begin position="263"/>
        <end position="274"/>
    </location>
</feature>
<feature type="chain" id="PRO_5042834081" evidence="4">
    <location>
        <begin position="19"/>
        <end position="557"/>
    </location>
</feature>
<feature type="region of interest" description="Disordered" evidence="2">
    <location>
        <begin position="187"/>
        <end position="237"/>
    </location>
</feature>
<keyword evidence="1" id="KW-0945">Host-virus interaction</keyword>
<evidence type="ECO:0000256" key="2">
    <source>
        <dbReference type="SAM" id="MobiDB-lite"/>
    </source>
</evidence>
<keyword evidence="6" id="KW-1185">Reference proteome</keyword>
<organism evidence="5 6">
    <name type="scientific">Parachaetomium inaequale</name>
    <dbReference type="NCBI Taxonomy" id="2588326"/>
    <lineage>
        <taxon>Eukaryota</taxon>
        <taxon>Fungi</taxon>
        <taxon>Dikarya</taxon>
        <taxon>Ascomycota</taxon>
        <taxon>Pezizomycotina</taxon>
        <taxon>Sordariomycetes</taxon>
        <taxon>Sordariomycetidae</taxon>
        <taxon>Sordariales</taxon>
        <taxon>Chaetomiaceae</taxon>
        <taxon>Parachaetomium</taxon>
    </lineage>
</organism>
<keyword evidence="3" id="KW-0472">Membrane</keyword>
<dbReference type="Proteomes" id="UP001303115">
    <property type="component" value="Unassembled WGS sequence"/>
</dbReference>
<keyword evidence="3" id="KW-1133">Transmembrane helix</keyword>
<feature type="signal peptide" evidence="4">
    <location>
        <begin position="1"/>
        <end position="18"/>
    </location>
</feature>
<feature type="region of interest" description="Disordered" evidence="2">
    <location>
        <begin position="329"/>
        <end position="434"/>
    </location>
</feature>
<feature type="region of interest" description="Disordered" evidence="2">
    <location>
        <begin position="119"/>
        <end position="170"/>
    </location>
</feature>
<keyword evidence="3" id="KW-0812">Transmembrane</keyword>
<feature type="region of interest" description="Disordered" evidence="2">
    <location>
        <begin position="256"/>
        <end position="314"/>
    </location>
</feature>